<dbReference type="RefSeq" id="XP_021720373.1">
    <property type="nucleotide sequence ID" value="XM_021864681.1"/>
</dbReference>
<dbReference type="PANTHER" id="PTHR23201">
    <property type="entry name" value="EXTENSIN, PROLINE-RICH PROTEIN"/>
    <property type="match status" value="1"/>
</dbReference>
<dbReference type="Gramene" id="AUR62001399-RA">
    <property type="protein sequence ID" value="AUR62001399-RA:cds"/>
    <property type="gene ID" value="AUR62001399"/>
</dbReference>
<reference evidence="3" key="2">
    <citation type="submission" date="2021-03" db="UniProtKB">
        <authorList>
            <consortium name="EnsemblPlants"/>
        </authorList>
    </citation>
    <scope>IDENTIFICATION</scope>
</reference>
<accession>A0A803KQU3</accession>
<dbReference type="PANTHER" id="PTHR23201:SF92">
    <property type="entry name" value="GIBBERELLIN-REGULATED PROTEIN 12"/>
    <property type="match status" value="1"/>
</dbReference>
<proteinExistence type="inferred from homology"/>
<dbReference type="Pfam" id="PF02704">
    <property type="entry name" value="GASA"/>
    <property type="match status" value="1"/>
</dbReference>
<dbReference type="SMR" id="A0A803KQU3"/>
<comment type="similarity">
    <text evidence="1">Belongs to the GASA family.</text>
</comment>
<dbReference type="InterPro" id="IPR003854">
    <property type="entry name" value="GASA"/>
</dbReference>
<evidence type="ECO:0000313" key="3">
    <source>
        <dbReference type="EnsemblPlants" id="AUR62001399-RA:cds"/>
    </source>
</evidence>
<evidence type="ECO:0000256" key="1">
    <source>
        <dbReference type="ARBA" id="ARBA00010582"/>
    </source>
</evidence>
<dbReference type="AlphaFoldDB" id="A0A803KQU3"/>
<evidence type="ECO:0000256" key="2">
    <source>
        <dbReference type="SAM" id="SignalP"/>
    </source>
</evidence>
<protein>
    <submittedName>
        <fullName evidence="3">Uncharacterized protein</fullName>
    </submittedName>
</protein>
<dbReference type="GeneID" id="110688017"/>
<dbReference type="KEGG" id="cqi:110688017"/>
<feature type="signal peptide" evidence="2">
    <location>
        <begin position="1"/>
        <end position="28"/>
    </location>
</feature>
<keyword evidence="4" id="KW-1185">Reference proteome</keyword>
<name>A0A803KQU3_CHEQI</name>
<organism evidence="3 4">
    <name type="scientific">Chenopodium quinoa</name>
    <name type="common">Quinoa</name>
    <dbReference type="NCBI Taxonomy" id="63459"/>
    <lineage>
        <taxon>Eukaryota</taxon>
        <taxon>Viridiplantae</taxon>
        <taxon>Streptophyta</taxon>
        <taxon>Embryophyta</taxon>
        <taxon>Tracheophyta</taxon>
        <taxon>Spermatophyta</taxon>
        <taxon>Magnoliopsida</taxon>
        <taxon>eudicotyledons</taxon>
        <taxon>Gunneridae</taxon>
        <taxon>Pentapetalae</taxon>
        <taxon>Caryophyllales</taxon>
        <taxon>Chenopodiaceae</taxon>
        <taxon>Chenopodioideae</taxon>
        <taxon>Atripliceae</taxon>
        <taxon>Chenopodium</taxon>
    </lineage>
</organism>
<gene>
    <name evidence="3" type="primary">LOC110688017</name>
</gene>
<keyword evidence="2" id="KW-0732">Signal</keyword>
<dbReference type="OMA" id="RNPRNLC"/>
<dbReference type="Proteomes" id="UP000596660">
    <property type="component" value="Unplaced"/>
</dbReference>
<evidence type="ECO:0000313" key="4">
    <source>
        <dbReference type="Proteomes" id="UP000596660"/>
    </source>
</evidence>
<dbReference type="EnsemblPlants" id="AUR62001399-RA">
    <property type="protein sequence ID" value="AUR62001399-RA:cds"/>
    <property type="gene ID" value="AUR62001399"/>
</dbReference>
<feature type="chain" id="PRO_5031352009" evidence="2">
    <location>
        <begin position="29"/>
        <end position="106"/>
    </location>
</feature>
<sequence>MKFSVPTLVLISLVITCVFIEITDAVSAAPISSPTTSPTQAPPGVPGFCADKCAYRCSRNPRNLCKKLCMHCCKKCQCVPNGPFADKSQCPCYRDLKNNEGQSKCP</sequence>
<reference evidence="3" key="1">
    <citation type="journal article" date="2017" name="Nature">
        <title>The genome of Chenopodium quinoa.</title>
        <authorList>
            <person name="Jarvis D.E."/>
            <person name="Ho Y.S."/>
            <person name="Lightfoot D.J."/>
            <person name="Schmoeckel S.M."/>
            <person name="Li B."/>
            <person name="Borm T.J.A."/>
            <person name="Ohyanagi H."/>
            <person name="Mineta K."/>
            <person name="Michell C.T."/>
            <person name="Saber N."/>
            <person name="Kharbatia N.M."/>
            <person name="Rupper R.R."/>
            <person name="Sharp A.R."/>
            <person name="Dally N."/>
            <person name="Boughton B.A."/>
            <person name="Woo Y.H."/>
            <person name="Gao G."/>
            <person name="Schijlen E.G.W.M."/>
            <person name="Guo X."/>
            <person name="Momin A.A."/>
            <person name="Negrao S."/>
            <person name="Al-Babili S."/>
            <person name="Gehring C."/>
            <person name="Roessner U."/>
            <person name="Jung C."/>
            <person name="Murphy K."/>
            <person name="Arold S.T."/>
            <person name="Gojobori T."/>
            <person name="van der Linden C.G."/>
            <person name="van Loo E.N."/>
            <person name="Jellen E.N."/>
            <person name="Maughan P.J."/>
            <person name="Tester M."/>
        </authorList>
    </citation>
    <scope>NUCLEOTIDE SEQUENCE [LARGE SCALE GENOMIC DNA]</scope>
    <source>
        <strain evidence="3">cv. PI 614886</strain>
    </source>
</reference>